<sequence length="653" mass="72753">MAEYQDNWSKLHSISSLGKRDSIDSTVEADGRDEEFYEEIEAPKFVDFTVPDHYCPDDRYWFCHRVGCDLKHEEEMDSEAIYKNFVLRVMAARSPNIRLRKALDRNARTPVKCPLSAPPKSSRPRLSRMAIISSISKKMTDDKKRVVRPLLKPKSTTTPVTKTKPVAAKYLTTPRNKNCTQNQNSFRSVQNPKPTNIEVSKSRIVAKALVFRSPKKTIKVKTSVELPTPITKLCEGMNKLEISSQRKLASGYSSKISKISSSSSKTCTNQEAKYGRCIKSKIKGKLSQQASKKLMGDDHADKLKNEESIDIKQQSDQNVAEEFEPQKSTHEEASPVDSKTEGNCLDLKRCNNSSEGNENGSIENCGEPVDNLNANNTSEGERNGHEFMDGDDKENAAASDENRMHNKNMKQNGRKIFGMHDQCGQVKKKVMKESVNSPSPVMKLKKPKATNPKPFRLRTDERGILKEANLERRTTDHVAPPSESATLSTLGGKLQRKQGNDIQGLKIPKGQEKSKAASSVTTTPESKKHQERKVITSCSPIESTAIQRLEKFRKIKSPLQKHSIKPHGLVSTKKEMSSFLVPGQKLDVIHEASPEVSEVKRAGKTTGNAPLTDDAAACAASQSSSRGRRPITVATEPNFHSTHLTRTCTKKLK</sequence>
<protein>
    <submittedName>
        <fullName evidence="2">Uncharacterized protein</fullName>
    </submittedName>
</protein>
<feature type="compositionally biased region" description="Low complexity" evidence="1">
    <location>
        <begin position="350"/>
        <end position="367"/>
    </location>
</feature>
<organism evidence="2 3">
    <name type="scientific">Rehmannia glutinosa</name>
    <name type="common">Chinese foxglove</name>
    <dbReference type="NCBI Taxonomy" id="99300"/>
    <lineage>
        <taxon>Eukaryota</taxon>
        <taxon>Viridiplantae</taxon>
        <taxon>Streptophyta</taxon>
        <taxon>Embryophyta</taxon>
        <taxon>Tracheophyta</taxon>
        <taxon>Spermatophyta</taxon>
        <taxon>Magnoliopsida</taxon>
        <taxon>eudicotyledons</taxon>
        <taxon>Gunneridae</taxon>
        <taxon>Pentapetalae</taxon>
        <taxon>asterids</taxon>
        <taxon>lamiids</taxon>
        <taxon>Lamiales</taxon>
        <taxon>Orobanchaceae</taxon>
        <taxon>Rehmannieae</taxon>
        <taxon>Rehmannia</taxon>
    </lineage>
</organism>
<feature type="region of interest" description="Disordered" evidence="1">
    <location>
        <begin position="467"/>
        <end position="531"/>
    </location>
</feature>
<dbReference type="EMBL" id="JABTTQ020000004">
    <property type="protein sequence ID" value="KAK6158260.1"/>
    <property type="molecule type" value="Genomic_DNA"/>
</dbReference>
<evidence type="ECO:0000313" key="3">
    <source>
        <dbReference type="Proteomes" id="UP001318860"/>
    </source>
</evidence>
<feature type="compositionally biased region" description="Basic and acidic residues" evidence="1">
    <location>
        <begin position="324"/>
        <end position="333"/>
    </location>
</feature>
<proteinExistence type="predicted"/>
<dbReference type="PANTHER" id="PTHR37241">
    <property type="entry name" value="NEUROFILAMENT HEAVY PROTEIN"/>
    <property type="match status" value="1"/>
</dbReference>
<feature type="region of interest" description="Disordered" evidence="1">
    <location>
        <begin position="598"/>
        <end position="653"/>
    </location>
</feature>
<feature type="compositionally biased region" description="Basic and acidic residues" evidence="1">
    <location>
        <begin position="467"/>
        <end position="476"/>
    </location>
</feature>
<accession>A0ABR0XGE0</accession>
<feature type="compositionally biased region" description="Low complexity" evidence="1">
    <location>
        <begin position="615"/>
        <end position="625"/>
    </location>
</feature>
<name>A0ABR0XGE0_REHGL</name>
<evidence type="ECO:0000313" key="2">
    <source>
        <dbReference type="EMBL" id="KAK6158260.1"/>
    </source>
</evidence>
<reference evidence="2 3" key="1">
    <citation type="journal article" date="2021" name="Comput. Struct. Biotechnol. J.">
        <title>De novo genome assembly of the potent medicinal plant Rehmannia glutinosa using nanopore technology.</title>
        <authorList>
            <person name="Ma L."/>
            <person name="Dong C."/>
            <person name="Song C."/>
            <person name="Wang X."/>
            <person name="Zheng X."/>
            <person name="Niu Y."/>
            <person name="Chen S."/>
            <person name="Feng W."/>
        </authorList>
    </citation>
    <scope>NUCLEOTIDE SEQUENCE [LARGE SCALE GENOMIC DNA]</scope>
    <source>
        <strain evidence="2">DH-2019</strain>
    </source>
</reference>
<gene>
    <name evidence="2" type="ORF">DH2020_005574</name>
</gene>
<evidence type="ECO:0000256" key="1">
    <source>
        <dbReference type="SAM" id="MobiDB-lite"/>
    </source>
</evidence>
<feature type="region of interest" description="Disordered" evidence="1">
    <location>
        <begin position="429"/>
        <end position="455"/>
    </location>
</feature>
<dbReference type="PANTHER" id="PTHR37241:SF1">
    <property type="entry name" value="NEUROFILAMENT HEAVY PROTEIN"/>
    <property type="match status" value="1"/>
</dbReference>
<comment type="caution">
    <text evidence="2">The sequence shown here is derived from an EMBL/GenBank/DDBJ whole genome shotgun (WGS) entry which is preliminary data.</text>
</comment>
<feature type="compositionally biased region" description="Polar residues" evidence="1">
    <location>
        <begin position="638"/>
        <end position="647"/>
    </location>
</feature>
<feature type="compositionally biased region" description="Basic and acidic residues" evidence="1">
    <location>
        <begin position="379"/>
        <end position="404"/>
    </location>
</feature>
<feature type="region of interest" description="Disordered" evidence="1">
    <location>
        <begin position="308"/>
        <end position="407"/>
    </location>
</feature>
<keyword evidence="3" id="KW-1185">Reference proteome</keyword>
<dbReference type="Proteomes" id="UP001318860">
    <property type="component" value="Unassembled WGS sequence"/>
</dbReference>